<dbReference type="SUPFAM" id="SSF55205">
    <property type="entry name" value="EPT/RTPC-like"/>
    <property type="match status" value="2"/>
</dbReference>
<keyword evidence="4" id="KW-0436">Ligase</keyword>
<dbReference type="STRING" id="1257118.L8GQ38"/>
<evidence type="ECO:0000256" key="7">
    <source>
        <dbReference type="ARBA" id="ARBA00032543"/>
    </source>
</evidence>
<evidence type="ECO:0000313" key="12">
    <source>
        <dbReference type="EMBL" id="ELR14241.1"/>
    </source>
</evidence>
<evidence type="ECO:0000256" key="2">
    <source>
        <dbReference type="ARBA" id="ARBA00012725"/>
    </source>
</evidence>
<dbReference type="PANTHER" id="PTHR11096:SF0">
    <property type="entry name" value="RNA 3'-TERMINAL PHOSPHATE CYCLASE"/>
    <property type="match status" value="1"/>
</dbReference>
<feature type="domain" description="RNA 3'-terminal phosphate cyclase" evidence="10">
    <location>
        <begin position="42"/>
        <end position="365"/>
    </location>
</feature>
<keyword evidence="13" id="KW-1185">Reference proteome</keyword>
<evidence type="ECO:0000256" key="4">
    <source>
        <dbReference type="ARBA" id="ARBA00022598"/>
    </source>
</evidence>
<dbReference type="GO" id="GO:0003963">
    <property type="term" value="F:RNA-3'-phosphate cyclase activity"/>
    <property type="evidence" value="ECO:0007669"/>
    <property type="project" value="UniProtKB-EC"/>
</dbReference>
<organism evidence="12 13">
    <name type="scientific">Acanthamoeba castellanii (strain ATCC 30010 / Neff)</name>
    <dbReference type="NCBI Taxonomy" id="1257118"/>
    <lineage>
        <taxon>Eukaryota</taxon>
        <taxon>Amoebozoa</taxon>
        <taxon>Discosea</taxon>
        <taxon>Longamoebia</taxon>
        <taxon>Centramoebida</taxon>
        <taxon>Acanthamoebidae</taxon>
        <taxon>Acanthamoeba</taxon>
    </lineage>
</organism>
<dbReference type="SUPFAM" id="SSF52913">
    <property type="entry name" value="RNA 3'-terminal phosphate cyclase, RPTC, insert domain"/>
    <property type="match status" value="1"/>
</dbReference>
<dbReference type="PROSITE" id="PS01287">
    <property type="entry name" value="RTC"/>
    <property type="match status" value="1"/>
</dbReference>
<comment type="catalytic activity">
    <reaction evidence="6">
        <text>a 3'-end 3'-phospho-ribonucleotide-RNA + ATP = a 3'-end 2',3'-cyclophospho-ribonucleotide-RNA + AMP + diphosphate</text>
        <dbReference type="Rhea" id="RHEA:23976"/>
        <dbReference type="Rhea" id="RHEA-COMP:10463"/>
        <dbReference type="Rhea" id="RHEA-COMP:10464"/>
        <dbReference type="ChEBI" id="CHEBI:30616"/>
        <dbReference type="ChEBI" id="CHEBI:33019"/>
        <dbReference type="ChEBI" id="CHEBI:83062"/>
        <dbReference type="ChEBI" id="CHEBI:83064"/>
        <dbReference type="ChEBI" id="CHEBI:456215"/>
        <dbReference type="EC" id="6.5.1.4"/>
    </reaction>
</comment>
<gene>
    <name evidence="12" type="ORF">ACA1_082140</name>
</gene>
<feature type="compositionally biased region" description="Low complexity" evidence="9">
    <location>
        <begin position="398"/>
        <end position="413"/>
    </location>
</feature>
<keyword evidence="5" id="KW-0547">Nucleotide-binding</keyword>
<sequence>MLKFEARQNRAAQLHTTTSLAEGGSVTMDIDGHPHLLIDGAYKEGGGQVLRNTFSLSALLGRPIKAFNIRANRNRPGLMAQHLTGIRLVAEMFDGWLDGAELWSREVAFRPGRFVADRKQFTGDTGTAGSATLLIQISLPCLVFAPRETPPQVDYCAMVFKPIVQRMGVEFDVDIERRGFFPLGGGVVHVRTKPVQDTLRPITMCERGKVKTIRIRSFVAGTIPKHVAERMNATARKMITDYLRKADEDQRVSVEEEIVEETDKAAVGNGTGLIITATTTTGCIFGGSALGERGKAAEKVAEEAAASILKDLQEGGCTDEYLQDQLIIFMALAKGTSKIKTGPLSLHTETSIFFTQLLTGATFKVTKADDAVNAYYIQCEGIGFVNPHFQTTPPVVATAPAPTSASVPSSAHPANEEEEEEAME</sequence>
<feature type="domain" description="RNA 3'-terminal phosphate cyclase insert" evidence="11">
    <location>
        <begin position="206"/>
        <end position="312"/>
    </location>
</feature>
<evidence type="ECO:0000256" key="5">
    <source>
        <dbReference type="ARBA" id="ARBA00022741"/>
    </source>
</evidence>
<dbReference type="InterPro" id="IPR013791">
    <property type="entry name" value="RNA3'-term_phos_cycl_insert"/>
</dbReference>
<dbReference type="GO" id="GO:0000166">
    <property type="term" value="F:nucleotide binding"/>
    <property type="evidence" value="ECO:0007669"/>
    <property type="project" value="UniProtKB-KW"/>
</dbReference>
<dbReference type="EMBL" id="KB008064">
    <property type="protein sequence ID" value="ELR14241.1"/>
    <property type="molecule type" value="Genomic_DNA"/>
</dbReference>
<evidence type="ECO:0000256" key="6">
    <source>
        <dbReference type="ARBA" id="ARBA00024481"/>
    </source>
</evidence>
<dbReference type="EC" id="6.5.1.4" evidence="2"/>
<proteinExistence type="inferred from homology"/>
<dbReference type="GeneID" id="14914825"/>
<name>L8GQ38_ACACF</name>
<protein>
    <recommendedName>
        <fullName evidence="3">RNA 3'-terminal phosphate cyclase</fullName>
        <ecNumber evidence="2">6.5.1.4</ecNumber>
    </recommendedName>
    <alternativeName>
        <fullName evidence="7">RNA terminal phosphate cyclase domain-containing protein 1</fullName>
    </alternativeName>
</protein>
<dbReference type="OrthoDB" id="25029at2759"/>
<dbReference type="NCBIfam" id="TIGR03399">
    <property type="entry name" value="RNA_3prim_cycl"/>
    <property type="match status" value="1"/>
</dbReference>
<dbReference type="InterPro" id="IPR020719">
    <property type="entry name" value="RNA3'_term_phos_cycl-like_CS"/>
</dbReference>
<evidence type="ECO:0000313" key="13">
    <source>
        <dbReference type="Proteomes" id="UP000011083"/>
    </source>
</evidence>
<dbReference type="InterPro" id="IPR013792">
    <property type="entry name" value="RNA3'P_cycl/enolpyr_Trfase_a/b"/>
</dbReference>
<evidence type="ECO:0000256" key="8">
    <source>
        <dbReference type="ARBA" id="ARBA00045867"/>
    </source>
</evidence>
<dbReference type="InterPro" id="IPR037136">
    <property type="entry name" value="RNA3'_phos_cyclase_dom_sf"/>
</dbReference>
<dbReference type="InterPro" id="IPR023797">
    <property type="entry name" value="RNA3'_phos_cyclase_dom"/>
</dbReference>
<evidence type="ECO:0000256" key="9">
    <source>
        <dbReference type="SAM" id="MobiDB-lite"/>
    </source>
</evidence>
<dbReference type="GO" id="GO:0006396">
    <property type="term" value="P:RNA processing"/>
    <property type="evidence" value="ECO:0007669"/>
    <property type="project" value="InterPro"/>
</dbReference>
<comment type="function">
    <text evidence="8">Catalyzes the conversion of 3'-phosphate to a 2',3'-cyclic phosphodiester at the end of RNA. The mechanism of action of the enzyme occurs in 3 steps: (A) adenylation of the enzyme by ATP; (B) transfer of adenylate to an RNA-N3'P to produce RNA-N3'PP5'A; (C) and attack of the adjacent 2'-hydroxyl on the 3'-phosphorus in the diester linkage to produce the cyclic end product. Likely functions in some aspects of cellular RNA processing. Function plays an important role in regulating axon regeneration by inhibiting central nervous system (CNS) axon regeneration following optic nerve injury.</text>
</comment>
<evidence type="ECO:0000259" key="10">
    <source>
        <dbReference type="Pfam" id="PF01137"/>
    </source>
</evidence>
<dbReference type="Pfam" id="PF05189">
    <property type="entry name" value="RTC_insert"/>
    <property type="match status" value="1"/>
</dbReference>
<dbReference type="KEGG" id="acan:ACA1_082140"/>
<reference evidence="12 13" key="1">
    <citation type="journal article" date="2013" name="Genome Biol.">
        <title>Genome of Acanthamoeba castellanii highlights extensive lateral gene transfer and early evolution of tyrosine kinase signaling.</title>
        <authorList>
            <person name="Clarke M."/>
            <person name="Lohan A.J."/>
            <person name="Liu B."/>
            <person name="Lagkouvardos I."/>
            <person name="Roy S."/>
            <person name="Zafar N."/>
            <person name="Bertelli C."/>
            <person name="Schilde C."/>
            <person name="Kianianmomeni A."/>
            <person name="Burglin T.R."/>
            <person name="Frech C."/>
            <person name="Turcotte B."/>
            <person name="Kopec K.O."/>
            <person name="Synnott J.M."/>
            <person name="Choo C."/>
            <person name="Paponov I."/>
            <person name="Finkler A."/>
            <person name="Soon Heng Tan C."/>
            <person name="Hutchins A.P."/>
            <person name="Weinmeier T."/>
            <person name="Rattei T."/>
            <person name="Chu J.S."/>
            <person name="Gimenez G."/>
            <person name="Irimia M."/>
            <person name="Rigden D.J."/>
            <person name="Fitzpatrick D.A."/>
            <person name="Lorenzo-Morales J."/>
            <person name="Bateman A."/>
            <person name="Chiu C.H."/>
            <person name="Tang P."/>
            <person name="Hegemann P."/>
            <person name="Fromm H."/>
            <person name="Raoult D."/>
            <person name="Greub G."/>
            <person name="Miranda-Saavedra D."/>
            <person name="Chen N."/>
            <person name="Nash P."/>
            <person name="Ginger M.L."/>
            <person name="Horn M."/>
            <person name="Schaap P."/>
            <person name="Caler L."/>
            <person name="Loftus B."/>
        </authorList>
    </citation>
    <scope>NUCLEOTIDE SEQUENCE [LARGE SCALE GENOMIC DNA]</scope>
    <source>
        <strain evidence="12 13">Neff</strain>
    </source>
</reference>
<feature type="region of interest" description="Disordered" evidence="9">
    <location>
        <begin position="398"/>
        <end position="424"/>
    </location>
</feature>
<dbReference type="Gene3D" id="3.30.360.20">
    <property type="entry name" value="RNA 3'-terminal phosphate cyclase, insert domain"/>
    <property type="match status" value="1"/>
</dbReference>
<dbReference type="AlphaFoldDB" id="L8GQ38"/>
<dbReference type="GO" id="GO:0005634">
    <property type="term" value="C:nucleus"/>
    <property type="evidence" value="ECO:0007669"/>
    <property type="project" value="TreeGrafter"/>
</dbReference>
<dbReference type="VEuPathDB" id="AmoebaDB:ACA1_082140"/>
<dbReference type="InterPro" id="IPR036553">
    <property type="entry name" value="RPTC_insert"/>
</dbReference>
<dbReference type="Proteomes" id="UP000011083">
    <property type="component" value="Unassembled WGS sequence"/>
</dbReference>
<dbReference type="OMA" id="WSPPIDY"/>
<evidence type="ECO:0000256" key="3">
    <source>
        <dbReference type="ARBA" id="ARBA00021428"/>
    </source>
</evidence>
<evidence type="ECO:0000256" key="1">
    <source>
        <dbReference type="ARBA" id="ARBA00009206"/>
    </source>
</evidence>
<comment type="similarity">
    <text evidence="1">Belongs to the RNA 3'-terminal cyclase family. Type 1 subfamily.</text>
</comment>
<dbReference type="InterPro" id="IPR000228">
    <property type="entry name" value="RNA3'_term_phos_cyc"/>
</dbReference>
<accession>L8GQ38</accession>
<dbReference type="InterPro" id="IPR017770">
    <property type="entry name" value="RNA3'_term_phos_cyc_type_1"/>
</dbReference>
<dbReference type="Gene3D" id="3.65.10.20">
    <property type="entry name" value="RNA 3'-terminal phosphate cyclase domain"/>
    <property type="match status" value="1"/>
</dbReference>
<dbReference type="PANTHER" id="PTHR11096">
    <property type="entry name" value="RNA 3' TERMINAL PHOSPHATE CYCLASE"/>
    <property type="match status" value="1"/>
</dbReference>
<dbReference type="RefSeq" id="XP_004336254.1">
    <property type="nucleotide sequence ID" value="XM_004336206.1"/>
</dbReference>
<dbReference type="Pfam" id="PF01137">
    <property type="entry name" value="RTC"/>
    <property type="match status" value="1"/>
</dbReference>
<evidence type="ECO:0000259" key="11">
    <source>
        <dbReference type="Pfam" id="PF05189"/>
    </source>
</evidence>
<dbReference type="FunFam" id="3.30.360.20:FF:000002">
    <property type="entry name" value="RNA terminal phosphate cyclase-like 1"/>
    <property type="match status" value="1"/>
</dbReference>